<name>A0A212JY58_9BACT</name>
<dbReference type="SUPFAM" id="SSF51182">
    <property type="entry name" value="RmlC-like cupins"/>
    <property type="match status" value="1"/>
</dbReference>
<keyword evidence="1" id="KW-0805">Transcription regulation</keyword>
<dbReference type="InterPro" id="IPR009057">
    <property type="entry name" value="Homeodomain-like_sf"/>
</dbReference>
<dbReference type="EMBL" id="FLUL01000001">
    <property type="protein sequence ID" value="SBW04424.1"/>
    <property type="molecule type" value="Genomic_DNA"/>
</dbReference>
<evidence type="ECO:0000259" key="4">
    <source>
        <dbReference type="PROSITE" id="PS01124"/>
    </source>
</evidence>
<dbReference type="InterPro" id="IPR018060">
    <property type="entry name" value="HTH_AraC"/>
</dbReference>
<dbReference type="InterPro" id="IPR018062">
    <property type="entry name" value="HTH_AraC-typ_CS"/>
</dbReference>
<proteinExistence type="predicted"/>
<dbReference type="GO" id="GO:0043565">
    <property type="term" value="F:sequence-specific DNA binding"/>
    <property type="evidence" value="ECO:0007669"/>
    <property type="project" value="InterPro"/>
</dbReference>
<dbReference type="PANTHER" id="PTHR43280:SF27">
    <property type="entry name" value="TRANSCRIPTIONAL REGULATOR MTLR"/>
    <property type="match status" value="1"/>
</dbReference>
<sequence>MLEKVKYAHIPAQREYSFHFDHVKIKWNEQITLHQQKTWELSYVIVGSGTRIIGDTIEPFSRNEIILIPPNIPHCWSFDELDANKNGEIENITVTFSEQLLEKCSSAFPELETYIKKIHKNTEALSFKGETLVRLQSILVQMAKETTIDRLSSFIKLLSIISSVENTSAVGSPIVEDKKTKRMQKILLYVMNNYQNTITLEEMAQLVQLDKSSFCIFFKKMTGKTFFSYLTEYRIESSCQMLTKTNMAIAEICFASGFKDIPYYNRVFKKIKAVTPTEYRERI</sequence>
<accession>A0A212JY58</accession>
<dbReference type="InterPro" id="IPR014710">
    <property type="entry name" value="RmlC-like_jellyroll"/>
</dbReference>
<dbReference type="PROSITE" id="PS01124">
    <property type="entry name" value="HTH_ARAC_FAMILY_2"/>
    <property type="match status" value="1"/>
</dbReference>
<feature type="domain" description="HTH araC/xylS-type" evidence="4">
    <location>
        <begin position="184"/>
        <end position="282"/>
    </location>
</feature>
<dbReference type="InterPro" id="IPR011051">
    <property type="entry name" value="RmlC_Cupin_sf"/>
</dbReference>
<keyword evidence="3" id="KW-0804">Transcription</keyword>
<dbReference type="GO" id="GO:0003700">
    <property type="term" value="F:DNA-binding transcription factor activity"/>
    <property type="evidence" value="ECO:0007669"/>
    <property type="project" value="InterPro"/>
</dbReference>
<protein>
    <submittedName>
        <fullName evidence="5">AraC family transcriptional regulator</fullName>
    </submittedName>
</protein>
<dbReference type="PANTHER" id="PTHR43280">
    <property type="entry name" value="ARAC-FAMILY TRANSCRIPTIONAL REGULATOR"/>
    <property type="match status" value="1"/>
</dbReference>
<dbReference type="Gene3D" id="1.10.10.60">
    <property type="entry name" value="Homeodomain-like"/>
    <property type="match status" value="2"/>
</dbReference>
<organism evidence="5">
    <name type="scientific">uncultured Dysgonomonas sp</name>
    <dbReference type="NCBI Taxonomy" id="206096"/>
    <lineage>
        <taxon>Bacteria</taxon>
        <taxon>Pseudomonadati</taxon>
        <taxon>Bacteroidota</taxon>
        <taxon>Bacteroidia</taxon>
        <taxon>Bacteroidales</taxon>
        <taxon>Dysgonomonadaceae</taxon>
        <taxon>Dysgonomonas</taxon>
        <taxon>environmental samples</taxon>
    </lineage>
</organism>
<reference evidence="5" key="1">
    <citation type="submission" date="2016-04" db="EMBL/GenBank/DDBJ databases">
        <authorList>
            <person name="Evans L.H."/>
            <person name="Alamgir A."/>
            <person name="Owens N."/>
            <person name="Weber N.D."/>
            <person name="Virtaneva K."/>
            <person name="Barbian K."/>
            <person name="Babar A."/>
            <person name="Rosenke K."/>
        </authorList>
    </citation>
    <scope>NUCLEOTIDE SEQUENCE</scope>
    <source>
        <strain evidence="5">86-2</strain>
    </source>
</reference>
<keyword evidence="2" id="KW-0238">DNA-binding</keyword>
<dbReference type="SUPFAM" id="SSF46689">
    <property type="entry name" value="Homeodomain-like"/>
    <property type="match status" value="2"/>
</dbReference>
<evidence type="ECO:0000256" key="1">
    <source>
        <dbReference type="ARBA" id="ARBA00023015"/>
    </source>
</evidence>
<gene>
    <name evidence="5" type="ORF">KL86DYS2_12609</name>
</gene>
<dbReference type="PROSITE" id="PS00041">
    <property type="entry name" value="HTH_ARAC_FAMILY_1"/>
    <property type="match status" value="1"/>
</dbReference>
<evidence type="ECO:0000256" key="3">
    <source>
        <dbReference type="ARBA" id="ARBA00023163"/>
    </source>
</evidence>
<dbReference type="SMART" id="SM00342">
    <property type="entry name" value="HTH_ARAC"/>
    <property type="match status" value="1"/>
</dbReference>
<evidence type="ECO:0000313" key="5">
    <source>
        <dbReference type="EMBL" id="SBW04424.1"/>
    </source>
</evidence>
<dbReference type="RefSeq" id="WP_296950440.1">
    <property type="nucleotide sequence ID" value="NZ_LT599021.1"/>
</dbReference>
<dbReference type="AlphaFoldDB" id="A0A212JY58"/>
<dbReference type="Pfam" id="PF12833">
    <property type="entry name" value="HTH_18"/>
    <property type="match status" value="1"/>
</dbReference>
<dbReference type="Gene3D" id="2.60.120.10">
    <property type="entry name" value="Jelly Rolls"/>
    <property type="match status" value="1"/>
</dbReference>
<evidence type="ECO:0000256" key="2">
    <source>
        <dbReference type="ARBA" id="ARBA00023125"/>
    </source>
</evidence>